<evidence type="ECO:0000313" key="6">
    <source>
        <dbReference type="EMBL" id="OBZ75168.1"/>
    </source>
</evidence>
<reference evidence="6 7" key="1">
    <citation type="submission" date="2016-03" db="EMBL/GenBank/DDBJ databases">
        <title>Whole genome sequencing of Grifola frondosa 9006-11.</title>
        <authorList>
            <person name="Min B."/>
            <person name="Park H."/>
            <person name="Kim J.-G."/>
            <person name="Cho H."/>
            <person name="Oh Y.-L."/>
            <person name="Kong W.-S."/>
            <person name="Choi I.-G."/>
        </authorList>
    </citation>
    <scope>NUCLEOTIDE SEQUENCE [LARGE SCALE GENOMIC DNA]</scope>
    <source>
        <strain evidence="6 7">9006-11</strain>
    </source>
</reference>
<comment type="caution">
    <text evidence="6">The sequence shown here is derived from an EMBL/GenBank/DDBJ whole genome shotgun (WGS) entry which is preliminary data.</text>
</comment>
<dbReference type="OrthoDB" id="2931494at2759"/>
<evidence type="ECO:0000256" key="2">
    <source>
        <dbReference type="ARBA" id="ARBA00022771"/>
    </source>
</evidence>
<dbReference type="PROSITE" id="PS01360">
    <property type="entry name" value="ZF_MYND_1"/>
    <property type="match status" value="1"/>
</dbReference>
<keyword evidence="1" id="KW-0479">Metal-binding</keyword>
<keyword evidence="2 4" id="KW-0863">Zinc-finger</keyword>
<dbReference type="Pfam" id="PF01753">
    <property type="entry name" value="zf-MYND"/>
    <property type="match status" value="1"/>
</dbReference>
<keyword evidence="3" id="KW-0862">Zinc</keyword>
<evidence type="ECO:0000259" key="5">
    <source>
        <dbReference type="PROSITE" id="PS50865"/>
    </source>
</evidence>
<evidence type="ECO:0000313" key="7">
    <source>
        <dbReference type="Proteomes" id="UP000092993"/>
    </source>
</evidence>
<organism evidence="6 7">
    <name type="scientific">Grifola frondosa</name>
    <name type="common">Maitake</name>
    <name type="synonym">Polyporus frondosus</name>
    <dbReference type="NCBI Taxonomy" id="5627"/>
    <lineage>
        <taxon>Eukaryota</taxon>
        <taxon>Fungi</taxon>
        <taxon>Dikarya</taxon>
        <taxon>Basidiomycota</taxon>
        <taxon>Agaricomycotina</taxon>
        <taxon>Agaricomycetes</taxon>
        <taxon>Polyporales</taxon>
        <taxon>Grifolaceae</taxon>
        <taxon>Grifola</taxon>
    </lineage>
</organism>
<keyword evidence="7" id="KW-1185">Reference proteome</keyword>
<evidence type="ECO:0000256" key="1">
    <source>
        <dbReference type="ARBA" id="ARBA00022723"/>
    </source>
</evidence>
<protein>
    <recommendedName>
        <fullName evidence="5">MYND-type domain-containing protein</fullName>
    </recommendedName>
</protein>
<sequence>MLSPQPSMEGSLLPPNYFLPSIELVRAEAEQWRTLSNTGPGRLPKLFEWSCFVRVQDVSDELLEPVIFGLENTLDALFNHSNEKLLEFKIFQPGDDTMQKWYRLCINCLYKVQRHLYDPQIDRPAQAAMHLKTLIFLHAAPLSSQIQEPWMLIPDIYCSYADALVGTGIFTTETKVTLERVLQAIEASPEENNKVMKLRARANLSLVLDQLDVERDAQIAHTKWVANFLRRNPTAIDNSYLRLLLARPNFPPHPVLNALGTDWIENRKLTARALGLEKKCHVCRIHGVHKTLFRCSRCGCVNYCSPECQKVDWKYHKLSCSKISEFKREVQQLKDTDPEAAQMALDWSKWHDRSYNHIGHAYMHALGLKRDPSRGRTHVVVSEVEYTPHASKDPRFKFRIVRCGVFRLADMASTDLNRTRISDREKRSLRALAGGVRDMFDRVDNSNLREVDAVSMVDFTFGVEISGSNLMCRAIDRVTVEQLPYNSYWRKMLNKGPPPKPFTDFASLRDVEHVF</sequence>
<evidence type="ECO:0000256" key="4">
    <source>
        <dbReference type="PROSITE-ProRule" id="PRU00134"/>
    </source>
</evidence>
<dbReference type="InterPro" id="IPR002893">
    <property type="entry name" value="Znf_MYND"/>
</dbReference>
<dbReference type="GO" id="GO:0008270">
    <property type="term" value="F:zinc ion binding"/>
    <property type="evidence" value="ECO:0007669"/>
    <property type="project" value="UniProtKB-KW"/>
</dbReference>
<dbReference type="AlphaFoldDB" id="A0A1C7MED2"/>
<accession>A0A1C7MED2</accession>
<dbReference type="SUPFAM" id="SSF144232">
    <property type="entry name" value="HIT/MYND zinc finger-like"/>
    <property type="match status" value="1"/>
</dbReference>
<dbReference type="Gene3D" id="6.10.140.2220">
    <property type="match status" value="1"/>
</dbReference>
<evidence type="ECO:0000256" key="3">
    <source>
        <dbReference type="ARBA" id="ARBA00022833"/>
    </source>
</evidence>
<dbReference type="EMBL" id="LUGG01000004">
    <property type="protein sequence ID" value="OBZ75168.1"/>
    <property type="molecule type" value="Genomic_DNA"/>
</dbReference>
<dbReference type="Proteomes" id="UP000092993">
    <property type="component" value="Unassembled WGS sequence"/>
</dbReference>
<gene>
    <name evidence="6" type="ORF">A0H81_04959</name>
</gene>
<dbReference type="OMA" id="ALEWWIR"/>
<dbReference type="STRING" id="5627.A0A1C7MED2"/>
<proteinExistence type="predicted"/>
<feature type="domain" description="MYND-type" evidence="5">
    <location>
        <begin position="280"/>
        <end position="320"/>
    </location>
</feature>
<name>A0A1C7MED2_GRIFR</name>
<dbReference type="PROSITE" id="PS50865">
    <property type="entry name" value="ZF_MYND_2"/>
    <property type="match status" value="1"/>
</dbReference>